<dbReference type="AlphaFoldDB" id="A0A0F6Z7X2"/>
<evidence type="ECO:0000313" key="1">
    <source>
        <dbReference type="EMBL" id="AKF28753.1"/>
    </source>
</evidence>
<proteinExistence type="predicted"/>
<sequence length="99" mass="11422">MTKQEYYDYSKTYEYNEESPYTGALADGVEEATILSGEVTWSADITWNESLEQYEIFKTWNDHDGHFSNMGEGPLEDDFLNDVYSFLQSKGIDSAEVTY</sequence>
<dbReference type="Proteomes" id="UP000034037">
    <property type="component" value="Chromosome"/>
</dbReference>
<gene>
    <name evidence="1" type="ORF">YH66_15080</name>
</gene>
<accession>A0A0F6Z7X2</accession>
<evidence type="ECO:0000313" key="2">
    <source>
        <dbReference type="Proteomes" id="UP000034037"/>
    </source>
</evidence>
<protein>
    <submittedName>
        <fullName evidence="1">Uncharacterized protein</fullName>
    </submittedName>
</protein>
<keyword evidence="2" id="KW-1185">Reference proteome</keyword>
<dbReference type="PATRIC" id="fig|92706.3.peg.3163"/>
<organism evidence="1 2">
    <name type="scientific">[Brevibacterium] flavum</name>
    <dbReference type="NCBI Taxonomy" id="92706"/>
    <lineage>
        <taxon>Bacteria</taxon>
        <taxon>Bacillati</taxon>
        <taxon>Actinomycetota</taxon>
        <taxon>Actinomycetes</taxon>
        <taxon>Mycobacteriales</taxon>
        <taxon>Corynebacteriaceae</taxon>
        <taxon>Corynebacterium</taxon>
    </lineage>
</organism>
<dbReference type="EMBL" id="CP011309">
    <property type="protein sequence ID" value="AKF28753.1"/>
    <property type="molecule type" value="Genomic_DNA"/>
</dbReference>
<dbReference type="RefSeq" id="WP_034983357.1">
    <property type="nucleotide sequence ID" value="NZ_CP011309.1"/>
</dbReference>
<dbReference type="HOGENOM" id="CLU_2314822_0_0_11"/>
<reference evidence="1 2" key="1">
    <citation type="submission" date="2015-04" db="EMBL/GenBank/DDBJ databases">
        <title>Complete Genome Sequence of Brevibacterium flavum ATCC 15168.</title>
        <authorList>
            <person name="Ahn J."/>
            <person name="Park G."/>
            <person name="Jeon W."/>
            <person name="Jang Y."/>
            <person name="Jang M."/>
            <person name="Lee H."/>
            <person name="Lee H."/>
        </authorList>
    </citation>
    <scope>NUCLEOTIDE SEQUENCE [LARGE SCALE GENOMIC DNA]</scope>
    <source>
        <strain evidence="1 2">ATCC 15168</strain>
    </source>
</reference>
<name>A0A0F6Z7X2_9CORY</name>